<name>A0AAW7N9Z6_9LACO</name>
<sequence>MELADITNDKEFLAQLSIYGTIAEDLADRLQDIKKTEIGRNHINDELDKSVNDVQSLLYQAARKIGEITDVQEA</sequence>
<accession>A0AAW7N9Z6</accession>
<evidence type="ECO:0000313" key="1">
    <source>
        <dbReference type="EMBL" id="MDN4834507.1"/>
    </source>
</evidence>
<dbReference type="RefSeq" id="WP_301207688.1">
    <property type="nucleotide sequence ID" value="NZ_JAUIQT010000004.1"/>
</dbReference>
<comment type="caution">
    <text evidence="1">The sequence shown here is derived from an EMBL/GenBank/DDBJ whole genome shotgun (WGS) entry which is preliminary data.</text>
</comment>
<gene>
    <name evidence="1" type="ORF">QYC35_09980</name>
</gene>
<protein>
    <recommendedName>
        <fullName evidence="3">Phosphate transport system regulatory protein PhoU</fullName>
    </recommendedName>
</protein>
<organism evidence="1 2">
    <name type="scientific">Ligilactobacillus salivarius</name>
    <dbReference type="NCBI Taxonomy" id="1624"/>
    <lineage>
        <taxon>Bacteria</taxon>
        <taxon>Bacillati</taxon>
        <taxon>Bacillota</taxon>
        <taxon>Bacilli</taxon>
        <taxon>Lactobacillales</taxon>
        <taxon>Lactobacillaceae</taxon>
        <taxon>Ligilactobacillus</taxon>
    </lineage>
</organism>
<dbReference type="Proteomes" id="UP001174888">
    <property type="component" value="Unassembled WGS sequence"/>
</dbReference>
<dbReference type="AlphaFoldDB" id="A0AAW7N9Z6"/>
<proteinExistence type="predicted"/>
<reference evidence="1" key="1">
    <citation type="submission" date="2023-07" db="EMBL/GenBank/DDBJ databases">
        <title>Complete genome sequence of Ligilactobacillus salivarius SRCM217594 isolated from Gallus gallus domesticus feces.</title>
        <authorList>
            <person name="Yang H.-G."/>
            <person name="Ryu M.-S."/>
            <person name="Ha G.-S."/>
            <person name="Yang H.-J."/>
            <person name="Jeong D.-Y."/>
        </authorList>
    </citation>
    <scope>NUCLEOTIDE SEQUENCE</scope>
    <source>
        <strain evidence="1">SRCM217594</strain>
    </source>
</reference>
<dbReference type="EMBL" id="JAUIQT010000004">
    <property type="protein sequence ID" value="MDN4834507.1"/>
    <property type="molecule type" value="Genomic_DNA"/>
</dbReference>
<evidence type="ECO:0000313" key="2">
    <source>
        <dbReference type="Proteomes" id="UP001174888"/>
    </source>
</evidence>
<evidence type="ECO:0008006" key="3">
    <source>
        <dbReference type="Google" id="ProtNLM"/>
    </source>
</evidence>